<evidence type="ECO:0000256" key="8">
    <source>
        <dbReference type="ARBA" id="ARBA00022777"/>
    </source>
</evidence>
<comment type="cofactor">
    <cofactor evidence="18">
        <name>Mg(2+)</name>
        <dbReference type="ChEBI" id="CHEBI:18420"/>
    </cofactor>
    <text evidence="18">Mn(2+), Zn(2+), Cd(2+) and Co(2+) support activity to lesser extents.</text>
</comment>
<evidence type="ECO:0000313" key="20">
    <source>
        <dbReference type="EMBL" id="MBH9578604.1"/>
    </source>
</evidence>
<dbReference type="InterPro" id="IPR036945">
    <property type="entry name" value="DAGK_sf"/>
</dbReference>
<comment type="caution">
    <text evidence="20">The sequence shown here is derived from an EMBL/GenBank/DDBJ whole genome shotgun (WGS) entry which is preliminary data.</text>
</comment>
<dbReference type="PANTHER" id="PTHR34299:SF1">
    <property type="entry name" value="DIACYLGLYCEROL KINASE"/>
    <property type="match status" value="1"/>
</dbReference>
<evidence type="ECO:0000256" key="16">
    <source>
        <dbReference type="PIRSR" id="PIRSR600829-2"/>
    </source>
</evidence>
<evidence type="ECO:0000256" key="7">
    <source>
        <dbReference type="ARBA" id="ARBA00022741"/>
    </source>
</evidence>
<evidence type="ECO:0000256" key="18">
    <source>
        <dbReference type="PIRSR" id="PIRSR600829-4"/>
    </source>
</evidence>
<evidence type="ECO:0000256" key="9">
    <source>
        <dbReference type="ARBA" id="ARBA00022840"/>
    </source>
</evidence>
<evidence type="ECO:0000256" key="10">
    <source>
        <dbReference type="ARBA" id="ARBA00022989"/>
    </source>
</evidence>
<feature type="active site" description="Proton acceptor" evidence="15">
    <location>
        <position position="76"/>
    </location>
</feature>
<comment type="subcellular location">
    <subcellularLocation>
        <location evidence="1">Cell membrane</location>
        <topology evidence="1">Multi-pass membrane protein</topology>
    </subcellularLocation>
</comment>
<keyword evidence="7 17" id="KW-0547">Nucleotide-binding</keyword>
<keyword evidence="14" id="KW-1208">Phospholipid metabolism</keyword>
<evidence type="ECO:0000256" key="1">
    <source>
        <dbReference type="ARBA" id="ARBA00004651"/>
    </source>
</evidence>
<dbReference type="GO" id="GO:0005886">
    <property type="term" value="C:plasma membrane"/>
    <property type="evidence" value="ECO:0007669"/>
    <property type="project" value="UniProtKB-SubCell"/>
</dbReference>
<feature type="binding site" evidence="17">
    <location>
        <position position="16"/>
    </location>
    <ligand>
        <name>ATP</name>
        <dbReference type="ChEBI" id="CHEBI:30616"/>
    </ligand>
</feature>
<evidence type="ECO:0000256" key="5">
    <source>
        <dbReference type="ARBA" id="ARBA00022679"/>
    </source>
</evidence>
<dbReference type="Pfam" id="PF01219">
    <property type="entry name" value="DAGK_prokar"/>
    <property type="match status" value="1"/>
</dbReference>
<protein>
    <submittedName>
        <fullName evidence="20">Diacylglycerol kinase</fullName>
    </submittedName>
</protein>
<dbReference type="PROSITE" id="PS01069">
    <property type="entry name" value="DAGK_PROKAR"/>
    <property type="match status" value="1"/>
</dbReference>
<dbReference type="EMBL" id="JAEDAK010000013">
    <property type="protein sequence ID" value="MBH9578604.1"/>
    <property type="molecule type" value="Genomic_DNA"/>
</dbReference>
<dbReference type="InterPro" id="IPR000829">
    <property type="entry name" value="DAGK"/>
</dbReference>
<keyword evidence="8 20" id="KW-0418">Kinase</keyword>
<keyword evidence="3" id="KW-1003">Cell membrane</keyword>
<feature type="binding site" evidence="17">
    <location>
        <begin position="92"/>
        <end position="94"/>
    </location>
    <ligand>
        <name>ATP</name>
        <dbReference type="ChEBI" id="CHEBI:30616"/>
    </ligand>
</feature>
<keyword evidence="4" id="KW-0444">Lipid biosynthesis</keyword>
<dbReference type="GO" id="GO:0008654">
    <property type="term" value="P:phospholipid biosynthetic process"/>
    <property type="evidence" value="ECO:0007669"/>
    <property type="project" value="UniProtKB-KW"/>
</dbReference>
<keyword evidence="21" id="KW-1185">Reference proteome</keyword>
<evidence type="ECO:0000256" key="11">
    <source>
        <dbReference type="ARBA" id="ARBA00023098"/>
    </source>
</evidence>
<accession>A0A931J2Y1</accession>
<evidence type="ECO:0000256" key="2">
    <source>
        <dbReference type="ARBA" id="ARBA00005967"/>
    </source>
</evidence>
<evidence type="ECO:0000256" key="19">
    <source>
        <dbReference type="SAM" id="Phobius"/>
    </source>
</evidence>
<keyword evidence="18" id="KW-0479">Metal-binding</keyword>
<dbReference type="Proteomes" id="UP000613266">
    <property type="component" value="Unassembled WGS sequence"/>
</dbReference>
<keyword evidence="12 19" id="KW-0472">Membrane</keyword>
<evidence type="ECO:0000256" key="12">
    <source>
        <dbReference type="ARBA" id="ARBA00023136"/>
    </source>
</evidence>
<keyword evidence="10 19" id="KW-1133">Transmembrane helix</keyword>
<evidence type="ECO:0000256" key="3">
    <source>
        <dbReference type="ARBA" id="ARBA00022475"/>
    </source>
</evidence>
<evidence type="ECO:0000313" key="21">
    <source>
        <dbReference type="Proteomes" id="UP000613266"/>
    </source>
</evidence>
<evidence type="ECO:0000256" key="15">
    <source>
        <dbReference type="PIRSR" id="PIRSR600829-1"/>
    </source>
</evidence>
<keyword evidence="6 19" id="KW-0812">Transmembrane</keyword>
<dbReference type="GO" id="GO:0016301">
    <property type="term" value="F:kinase activity"/>
    <property type="evidence" value="ECO:0007669"/>
    <property type="project" value="UniProtKB-KW"/>
</dbReference>
<keyword evidence="9 17" id="KW-0067">ATP-binding</keyword>
<gene>
    <name evidence="20" type="ORF">I7X39_17060</name>
</gene>
<keyword evidence="5" id="KW-0808">Transferase</keyword>
<dbReference type="Gene3D" id="1.10.287.3610">
    <property type="match status" value="1"/>
</dbReference>
<proteinExistence type="inferred from homology"/>
<organism evidence="20 21">
    <name type="scientific">Inhella proteolytica</name>
    <dbReference type="NCBI Taxonomy" id="2795029"/>
    <lineage>
        <taxon>Bacteria</taxon>
        <taxon>Pseudomonadati</taxon>
        <taxon>Pseudomonadota</taxon>
        <taxon>Betaproteobacteria</taxon>
        <taxon>Burkholderiales</taxon>
        <taxon>Sphaerotilaceae</taxon>
        <taxon>Inhella</taxon>
    </lineage>
</organism>
<feature type="binding site" evidence="17">
    <location>
        <begin position="101"/>
        <end position="102"/>
    </location>
    <ligand>
        <name>ATP</name>
        <dbReference type="ChEBI" id="CHEBI:30616"/>
    </ligand>
</feature>
<comment type="similarity">
    <text evidence="2">Belongs to the bacterial diacylglycerol kinase family.</text>
</comment>
<evidence type="ECO:0000256" key="17">
    <source>
        <dbReference type="PIRSR" id="PIRSR600829-3"/>
    </source>
</evidence>
<keyword evidence="11" id="KW-0443">Lipid metabolism</keyword>
<evidence type="ECO:0000256" key="13">
    <source>
        <dbReference type="ARBA" id="ARBA00023209"/>
    </source>
</evidence>
<keyword evidence="18" id="KW-0460">Magnesium</keyword>
<feature type="transmembrane region" description="Helical" evidence="19">
    <location>
        <begin position="63"/>
        <end position="82"/>
    </location>
</feature>
<feature type="binding site" evidence="17">
    <location>
        <position position="83"/>
    </location>
    <ligand>
        <name>ATP</name>
        <dbReference type="ChEBI" id="CHEBI:30616"/>
    </ligand>
</feature>
<feature type="transmembrane region" description="Helical" evidence="19">
    <location>
        <begin position="103"/>
        <end position="132"/>
    </location>
</feature>
<dbReference type="PANTHER" id="PTHR34299">
    <property type="entry name" value="DIACYLGLYCEROL KINASE"/>
    <property type="match status" value="1"/>
</dbReference>
<reference evidence="20" key="1">
    <citation type="submission" date="2020-12" db="EMBL/GenBank/DDBJ databases">
        <title>The genome sequence of Inhella sp. 1Y17.</title>
        <authorList>
            <person name="Liu Y."/>
        </authorList>
    </citation>
    <scope>NUCLEOTIDE SEQUENCE</scope>
    <source>
        <strain evidence="20">1Y17</strain>
    </source>
</reference>
<feature type="binding site" evidence="16">
    <location>
        <position position="16"/>
    </location>
    <ligand>
        <name>substrate</name>
    </ligand>
</feature>
<feature type="transmembrane region" description="Helical" evidence="19">
    <location>
        <begin position="37"/>
        <end position="57"/>
    </location>
</feature>
<sequence length="139" mass="14973">MSASTDPGWKSRGFTRIAQAARHQSAGIWRGLRHDPATGEVSIACWVLCIVALLLPVPRIEHLLLVLSLLLVVLVEYLNSAIEAAVDRVSLEPHPLSRDAKDYASVAVGLAALMALLCWLVIAGPVFAVWMAQLLAANL</sequence>
<name>A0A931J2Y1_9BURK</name>
<evidence type="ECO:0000256" key="14">
    <source>
        <dbReference type="ARBA" id="ARBA00023264"/>
    </source>
</evidence>
<feature type="binding site" evidence="16">
    <location>
        <position position="76"/>
    </location>
    <ligand>
        <name>substrate</name>
    </ligand>
</feature>
<feature type="binding site" evidence="16">
    <location>
        <position position="105"/>
    </location>
    <ligand>
        <name>substrate</name>
    </ligand>
</feature>
<dbReference type="AlphaFoldDB" id="A0A931J2Y1"/>
<dbReference type="GO" id="GO:0046872">
    <property type="term" value="F:metal ion binding"/>
    <property type="evidence" value="ECO:0007669"/>
    <property type="project" value="UniProtKB-KW"/>
</dbReference>
<feature type="binding site" evidence="18">
    <location>
        <position position="83"/>
    </location>
    <ligand>
        <name>a divalent metal cation</name>
        <dbReference type="ChEBI" id="CHEBI:60240"/>
    </ligand>
</feature>
<evidence type="ECO:0000256" key="6">
    <source>
        <dbReference type="ARBA" id="ARBA00022692"/>
    </source>
</evidence>
<evidence type="ECO:0000256" key="4">
    <source>
        <dbReference type="ARBA" id="ARBA00022516"/>
    </source>
</evidence>
<dbReference type="RefSeq" id="WP_198112373.1">
    <property type="nucleotide sequence ID" value="NZ_JAEDAK010000013.1"/>
</dbReference>
<dbReference type="GO" id="GO:0005524">
    <property type="term" value="F:ATP binding"/>
    <property type="evidence" value="ECO:0007669"/>
    <property type="project" value="UniProtKB-KW"/>
</dbReference>
<keyword evidence="13" id="KW-0594">Phospholipid biosynthesis</keyword>